<evidence type="ECO:0000313" key="1">
    <source>
        <dbReference type="EMBL" id="AXC50519.1"/>
    </source>
</evidence>
<name>A0A344PMB4_9RHOB</name>
<accession>A0A344PMB4</accession>
<dbReference type="Proteomes" id="UP000252023">
    <property type="component" value="Chromosome"/>
</dbReference>
<reference evidence="2" key="1">
    <citation type="submission" date="2018-07" db="EMBL/GenBank/DDBJ databases">
        <title>Genome sequencing of Paracoccus sp. SC2-6.</title>
        <authorList>
            <person name="Heo J."/>
            <person name="Kim S.-J."/>
            <person name="Kwon S.-W."/>
        </authorList>
    </citation>
    <scope>NUCLEOTIDE SEQUENCE [LARGE SCALE GENOMIC DNA]</scope>
    <source>
        <strain evidence="2">SC2-6</strain>
    </source>
</reference>
<dbReference type="KEGG" id="pars:DRW48_13270"/>
<dbReference type="AlphaFoldDB" id="A0A344PMB4"/>
<sequence>MERIITAPVGHDQAGDRVSSRITPTSIIALGAPVARWQSRSSAALRASTTWPRARIAPRDEFMVATERGNRLIYPPAR</sequence>
<dbReference type="EMBL" id="CP030918">
    <property type="protein sequence ID" value="AXC50519.1"/>
    <property type="molecule type" value="Genomic_DNA"/>
</dbReference>
<proteinExistence type="predicted"/>
<keyword evidence="2" id="KW-1185">Reference proteome</keyword>
<protein>
    <submittedName>
        <fullName evidence="1">Uncharacterized protein</fullName>
    </submittedName>
</protein>
<organism evidence="1 2">
    <name type="scientific">Paracoccus suum</name>
    <dbReference type="NCBI Taxonomy" id="2259340"/>
    <lineage>
        <taxon>Bacteria</taxon>
        <taxon>Pseudomonadati</taxon>
        <taxon>Pseudomonadota</taxon>
        <taxon>Alphaproteobacteria</taxon>
        <taxon>Rhodobacterales</taxon>
        <taxon>Paracoccaceae</taxon>
        <taxon>Paracoccus</taxon>
    </lineage>
</organism>
<evidence type="ECO:0000313" key="2">
    <source>
        <dbReference type="Proteomes" id="UP000252023"/>
    </source>
</evidence>
<gene>
    <name evidence="1" type="ORF">DRW48_13270</name>
</gene>